<dbReference type="SMART" id="SM00862">
    <property type="entry name" value="Trans_reg_C"/>
    <property type="match status" value="1"/>
</dbReference>
<dbReference type="GO" id="GO:0000160">
    <property type="term" value="P:phosphorelay signal transduction system"/>
    <property type="evidence" value="ECO:0007669"/>
    <property type="project" value="InterPro"/>
</dbReference>
<dbReference type="InterPro" id="IPR003593">
    <property type="entry name" value="AAA+_ATPase"/>
</dbReference>
<evidence type="ECO:0000256" key="4">
    <source>
        <dbReference type="ARBA" id="ARBA00023125"/>
    </source>
</evidence>
<dbReference type="PANTHER" id="PTHR35807">
    <property type="entry name" value="TRANSCRIPTIONAL REGULATOR REDD-RELATED"/>
    <property type="match status" value="1"/>
</dbReference>
<dbReference type="RefSeq" id="WP_084736758.1">
    <property type="nucleotide sequence ID" value="NZ_FQZK01000001.1"/>
</dbReference>
<dbReference type="Proteomes" id="UP000184452">
    <property type="component" value="Unassembled WGS sequence"/>
</dbReference>
<evidence type="ECO:0000256" key="6">
    <source>
        <dbReference type="PROSITE-ProRule" id="PRU01091"/>
    </source>
</evidence>
<dbReference type="GO" id="GO:0006355">
    <property type="term" value="P:regulation of DNA-templated transcription"/>
    <property type="evidence" value="ECO:0007669"/>
    <property type="project" value="InterPro"/>
</dbReference>
<accession>A0A1M6BKL7</accession>
<dbReference type="InterPro" id="IPR016032">
    <property type="entry name" value="Sig_transdc_resp-reg_C-effctor"/>
</dbReference>
<dbReference type="Pfam" id="PF03704">
    <property type="entry name" value="BTAD"/>
    <property type="match status" value="1"/>
</dbReference>
<evidence type="ECO:0000256" key="5">
    <source>
        <dbReference type="ARBA" id="ARBA00023163"/>
    </source>
</evidence>
<keyword evidence="3" id="KW-0805">Transcription regulation</keyword>
<dbReference type="InterPro" id="IPR027417">
    <property type="entry name" value="P-loop_NTPase"/>
</dbReference>
<reference evidence="9 10" key="1">
    <citation type="submission" date="2016-11" db="EMBL/GenBank/DDBJ databases">
        <authorList>
            <person name="Jaros S."/>
            <person name="Januszkiewicz K."/>
            <person name="Wedrychowicz H."/>
        </authorList>
    </citation>
    <scope>NUCLEOTIDE SEQUENCE [LARGE SCALE GENOMIC DNA]</scope>
    <source>
        <strain evidence="9 10">CGMCC 4.5723</strain>
    </source>
</reference>
<dbReference type="SMART" id="SM01043">
    <property type="entry name" value="BTAD"/>
    <property type="match status" value="1"/>
</dbReference>
<dbReference type="GO" id="GO:0043531">
    <property type="term" value="F:ADP binding"/>
    <property type="evidence" value="ECO:0007669"/>
    <property type="project" value="InterPro"/>
</dbReference>
<dbReference type="SMART" id="SM00382">
    <property type="entry name" value="AAA"/>
    <property type="match status" value="1"/>
</dbReference>
<dbReference type="SUPFAM" id="SSF46894">
    <property type="entry name" value="C-terminal effector domain of the bipartite response regulators"/>
    <property type="match status" value="1"/>
</dbReference>
<dbReference type="Gene3D" id="1.25.40.10">
    <property type="entry name" value="Tetratricopeptide repeat domain"/>
    <property type="match status" value="1"/>
</dbReference>
<dbReference type="InterPro" id="IPR036388">
    <property type="entry name" value="WH-like_DNA-bd_sf"/>
</dbReference>
<keyword evidence="10" id="KW-1185">Reference proteome</keyword>
<protein>
    <submittedName>
        <fullName evidence="9">DNA-binding transcriptional activator of the SARP family</fullName>
    </submittedName>
</protein>
<dbReference type="Pfam" id="PF00931">
    <property type="entry name" value="NB-ARC"/>
    <property type="match status" value="1"/>
</dbReference>
<dbReference type="SUPFAM" id="SSF48452">
    <property type="entry name" value="TPR-like"/>
    <property type="match status" value="1"/>
</dbReference>
<dbReference type="InterPro" id="IPR001867">
    <property type="entry name" value="OmpR/PhoB-type_DNA-bd"/>
</dbReference>
<proteinExistence type="inferred from homology"/>
<evidence type="ECO:0000256" key="7">
    <source>
        <dbReference type="SAM" id="MobiDB-lite"/>
    </source>
</evidence>
<dbReference type="Gene3D" id="3.40.50.300">
    <property type="entry name" value="P-loop containing nucleotide triphosphate hydrolases"/>
    <property type="match status" value="1"/>
</dbReference>
<feature type="DNA-binding region" description="OmpR/PhoB-type" evidence="6">
    <location>
        <begin position="26"/>
        <end position="127"/>
    </location>
</feature>
<keyword evidence="5" id="KW-0804">Transcription</keyword>
<dbReference type="InterPro" id="IPR005158">
    <property type="entry name" value="BTAD"/>
</dbReference>
<dbReference type="OrthoDB" id="5521887at2"/>
<evidence type="ECO:0000313" key="10">
    <source>
        <dbReference type="Proteomes" id="UP000184452"/>
    </source>
</evidence>
<dbReference type="PRINTS" id="PR00364">
    <property type="entry name" value="DISEASERSIST"/>
</dbReference>
<feature type="domain" description="OmpR/PhoB-type" evidence="8">
    <location>
        <begin position="26"/>
        <end position="127"/>
    </location>
</feature>
<dbReference type="InterPro" id="IPR042197">
    <property type="entry name" value="Apaf_helical"/>
</dbReference>
<dbReference type="Pfam" id="PF00486">
    <property type="entry name" value="Trans_reg_C"/>
    <property type="match status" value="1"/>
</dbReference>
<dbReference type="InterPro" id="IPR002182">
    <property type="entry name" value="NB-ARC"/>
</dbReference>
<dbReference type="AlphaFoldDB" id="A0A1M6BKL7"/>
<keyword evidence="4 6" id="KW-0238">DNA-binding</keyword>
<dbReference type="PANTHER" id="PTHR35807:SF1">
    <property type="entry name" value="TRANSCRIPTIONAL REGULATOR REDD"/>
    <property type="match status" value="1"/>
</dbReference>
<name>A0A1M6BKL7_9ACTN</name>
<feature type="compositionally biased region" description="Basic and acidic residues" evidence="7">
    <location>
        <begin position="16"/>
        <end position="32"/>
    </location>
</feature>
<organism evidence="9 10">
    <name type="scientific">Nocardiopsis flavescens</name>
    <dbReference type="NCBI Taxonomy" id="758803"/>
    <lineage>
        <taxon>Bacteria</taxon>
        <taxon>Bacillati</taxon>
        <taxon>Actinomycetota</taxon>
        <taxon>Actinomycetes</taxon>
        <taxon>Streptosporangiales</taxon>
        <taxon>Nocardiopsidaceae</taxon>
        <taxon>Nocardiopsis</taxon>
    </lineage>
</organism>
<sequence>MSRPAQYRDSAILDNPRGETRRDEDPPGPRTPTHIEFRLLGPLEIHVDGHEVTPSAPKLRQVLALLLLRRESLVQTSELIDELWHGAPPPSAIPTLQTYVYKLRKILGSVGANVDIRTRTSGYVVHAPDAVVDVSRFEICVDRGIREFTSGELECSVSRLGEGLSVWRGPALADVERGEILAPLVARLEEERMRALEMRIEGEIRLGRCEALVGELRSLTVDHPLHEGLHAKLMLALSGAGRRYEALDVYRSLRDTLVRELGVEPSTEIRAIHQGLLMSGPDEAEPAPAAPRRGYGSPVRTPAQIPPDAPHFQGYGGELRTVEGCFPGKGADTAIRVVSITGMPGVGKTALAVHAAHRLRGRFEDGQLFARLGGDRADPVDPGSVLRGFLVSLGVAAEQIPDGLEERAKLFRTCTSGQRVLIVLDNAASADQVEHLVPGGPQCGVIVTSRPHILHDSCVVSLHGLDRSDAIELFKGIVGERRVAREAREAEQIVRSCGGLPLAIKVVGARLAAVPGLPLASISRELCNADRRLDALRFQGLDLRARYHSSYMHLHVQEAGLLRLLSILPENVFTAERAARLLNCSVEEVEPLLSSLVENRFLQVWEKAGGSEVLYYFHELIRLYARERMKRENGGRAAGTPR</sequence>
<dbReference type="InterPro" id="IPR051677">
    <property type="entry name" value="AfsR-DnrI-RedD_regulator"/>
</dbReference>
<evidence type="ECO:0000259" key="8">
    <source>
        <dbReference type="PROSITE" id="PS51755"/>
    </source>
</evidence>
<evidence type="ECO:0000313" key="9">
    <source>
        <dbReference type="EMBL" id="SHI49330.1"/>
    </source>
</evidence>
<dbReference type="Gene3D" id="1.10.8.430">
    <property type="entry name" value="Helical domain of apoptotic protease-activating factors"/>
    <property type="match status" value="1"/>
</dbReference>
<feature type="region of interest" description="Disordered" evidence="7">
    <location>
        <begin position="279"/>
        <end position="306"/>
    </location>
</feature>
<dbReference type="CDD" id="cd15831">
    <property type="entry name" value="BTAD"/>
    <property type="match status" value="1"/>
</dbReference>
<gene>
    <name evidence="9" type="ORF">SAMN05421803_101394</name>
</gene>
<keyword evidence="2" id="KW-0677">Repeat</keyword>
<dbReference type="Gene3D" id="1.10.10.10">
    <property type="entry name" value="Winged helix-like DNA-binding domain superfamily/Winged helix DNA-binding domain"/>
    <property type="match status" value="1"/>
</dbReference>
<feature type="region of interest" description="Disordered" evidence="7">
    <location>
        <begin position="1"/>
        <end position="32"/>
    </location>
</feature>
<comment type="similarity">
    <text evidence="1">Belongs to the AfsR/DnrI/RedD regulatory family.</text>
</comment>
<evidence type="ECO:0000256" key="1">
    <source>
        <dbReference type="ARBA" id="ARBA00005820"/>
    </source>
</evidence>
<evidence type="ECO:0000256" key="3">
    <source>
        <dbReference type="ARBA" id="ARBA00023015"/>
    </source>
</evidence>
<dbReference type="EMBL" id="FQZK01000001">
    <property type="protein sequence ID" value="SHI49330.1"/>
    <property type="molecule type" value="Genomic_DNA"/>
</dbReference>
<dbReference type="PROSITE" id="PS51755">
    <property type="entry name" value="OMPR_PHOB"/>
    <property type="match status" value="1"/>
</dbReference>
<evidence type="ECO:0000256" key="2">
    <source>
        <dbReference type="ARBA" id="ARBA00022737"/>
    </source>
</evidence>
<dbReference type="SUPFAM" id="SSF52540">
    <property type="entry name" value="P-loop containing nucleoside triphosphate hydrolases"/>
    <property type="match status" value="1"/>
</dbReference>
<dbReference type="GO" id="GO:0003677">
    <property type="term" value="F:DNA binding"/>
    <property type="evidence" value="ECO:0007669"/>
    <property type="project" value="UniProtKB-UniRule"/>
</dbReference>
<dbReference type="STRING" id="758803.SAMN05421803_101394"/>
<dbReference type="InterPro" id="IPR011990">
    <property type="entry name" value="TPR-like_helical_dom_sf"/>
</dbReference>